<dbReference type="PROSITE" id="PS50043">
    <property type="entry name" value="HTH_LUXR_2"/>
    <property type="match status" value="1"/>
</dbReference>
<dbReference type="EMBL" id="JBHTLR010000004">
    <property type="protein sequence ID" value="MFD1215640.1"/>
    <property type="molecule type" value="Genomic_DNA"/>
</dbReference>
<keyword evidence="2" id="KW-0238">DNA-binding</keyword>
<dbReference type="SUPFAM" id="SSF46894">
    <property type="entry name" value="C-terminal effector domain of the bipartite response regulators"/>
    <property type="match status" value="1"/>
</dbReference>
<feature type="domain" description="HTH luxR-type" evidence="4">
    <location>
        <begin position="136"/>
        <end position="201"/>
    </location>
</feature>
<comment type="caution">
    <text evidence="5">The sequence shown here is derived from an EMBL/GenBank/DDBJ whole genome shotgun (WGS) entry which is preliminary data.</text>
</comment>
<evidence type="ECO:0000313" key="6">
    <source>
        <dbReference type="Proteomes" id="UP001597264"/>
    </source>
</evidence>
<proteinExistence type="predicted"/>
<evidence type="ECO:0000313" key="5">
    <source>
        <dbReference type="EMBL" id="MFD1215640.1"/>
    </source>
</evidence>
<dbReference type="InterPro" id="IPR000792">
    <property type="entry name" value="Tscrpt_reg_LuxR_C"/>
</dbReference>
<keyword evidence="1" id="KW-0805">Transcription regulation</keyword>
<name>A0ABW3U755_9GAMM</name>
<dbReference type="PRINTS" id="PR00038">
    <property type="entry name" value="HTHLUXR"/>
</dbReference>
<evidence type="ECO:0000256" key="2">
    <source>
        <dbReference type="ARBA" id="ARBA00023125"/>
    </source>
</evidence>
<reference evidence="6" key="1">
    <citation type="journal article" date="2019" name="Int. J. Syst. Evol. Microbiol.">
        <title>The Global Catalogue of Microorganisms (GCM) 10K type strain sequencing project: providing services to taxonomists for standard genome sequencing and annotation.</title>
        <authorList>
            <consortium name="The Broad Institute Genomics Platform"/>
            <consortium name="The Broad Institute Genome Sequencing Center for Infectious Disease"/>
            <person name="Wu L."/>
            <person name="Ma J."/>
        </authorList>
    </citation>
    <scope>NUCLEOTIDE SEQUENCE [LARGE SCALE GENOMIC DNA]</scope>
    <source>
        <strain evidence="6">CCUG 54356</strain>
    </source>
</reference>
<keyword evidence="6" id="KW-1185">Reference proteome</keyword>
<dbReference type="RefSeq" id="WP_241292257.1">
    <property type="nucleotide sequence ID" value="NZ_JAKJXI010000001.1"/>
</dbReference>
<dbReference type="PROSITE" id="PS00622">
    <property type="entry name" value="HTH_LUXR_1"/>
    <property type="match status" value="1"/>
</dbReference>
<dbReference type="PANTHER" id="PTHR44688">
    <property type="entry name" value="DNA-BINDING TRANSCRIPTIONAL ACTIVATOR DEVR_DOSR"/>
    <property type="match status" value="1"/>
</dbReference>
<sequence>MATKSILGLYMPILFLSNSGLHGDLLYSLISESLPFNWEKSEFGKQRHCLHLYEAVVVDCFSLADESTTGGYTALKKLSHPKILLINFSPNIPLQTKSVLAEHNIHFLCSNRASQKELISQLRQSIQISAEGSSQDLKNRLLLTRREQEILAQLTTGEPNSSIASKLHLSEHTVKNHMYNIFRKIGVKNRVQASNWAKLYLQPEQI</sequence>
<evidence type="ECO:0000259" key="4">
    <source>
        <dbReference type="PROSITE" id="PS50043"/>
    </source>
</evidence>
<dbReference type="InterPro" id="IPR016032">
    <property type="entry name" value="Sig_transdc_resp-reg_C-effctor"/>
</dbReference>
<dbReference type="SMART" id="SM00421">
    <property type="entry name" value="HTH_LUXR"/>
    <property type="match status" value="1"/>
</dbReference>
<dbReference type="Proteomes" id="UP001597264">
    <property type="component" value="Unassembled WGS sequence"/>
</dbReference>
<organism evidence="5 6">
    <name type="scientific">Microbulbifer celer</name>
    <dbReference type="NCBI Taxonomy" id="435905"/>
    <lineage>
        <taxon>Bacteria</taxon>
        <taxon>Pseudomonadati</taxon>
        <taxon>Pseudomonadota</taxon>
        <taxon>Gammaproteobacteria</taxon>
        <taxon>Cellvibrionales</taxon>
        <taxon>Microbulbiferaceae</taxon>
        <taxon>Microbulbifer</taxon>
    </lineage>
</organism>
<dbReference type="InterPro" id="IPR036388">
    <property type="entry name" value="WH-like_DNA-bd_sf"/>
</dbReference>
<dbReference type="CDD" id="cd06170">
    <property type="entry name" value="LuxR_C_like"/>
    <property type="match status" value="1"/>
</dbReference>
<dbReference type="Gene3D" id="1.10.10.10">
    <property type="entry name" value="Winged helix-like DNA-binding domain superfamily/Winged helix DNA-binding domain"/>
    <property type="match status" value="1"/>
</dbReference>
<accession>A0ABW3U755</accession>
<keyword evidence="3" id="KW-0804">Transcription</keyword>
<evidence type="ECO:0000256" key="3">
    <source>
        <dbReference type="ARBA" id="ARBA00023163"/>
    </source>
</evidence>
<evidence type="ECO:0000256" key="1">
    <source>
        <dbReference type="ARBA" id="ARBA00023015"/>
    </source>
</evidence>
<protein>
    <submittedName>
        <fullName evidence="5">Response regulator transcription factor</fullName>
    </submittedName>
</protein>
<dbReference type="Pfam" id="PF00196">
    <property type="entry name" value="GerE"/>
    <property type="match status" value="1"/>
</dbReference>
<gene>
    <name evidence="5" type="ORF">ACFQ2X_03435</name>
</gene>
<dbReference type="PANTHER" id="PTHR44688:SF16">
    <property type="entry name" value="DNA-BINDING TRANSCRIPTIONAL ACTIVATOR DEVR_DOSR"/>
    <property type="match status" value="1"/>
</dbReference>